<keyword evidence="3 8" id="KW-0349">Heme</keyword>
<feature type="binding site" description="axial binding residue" evidence="8">
    <location>
        <position position="454"/>
    </location>
    <ligand>
        <name>heme</name>
        <dbReference type="ChEBI" id="CHEBI:30413"/>
    </ligand>
    <ligandPart>
        <name>Fe</name>
        <dbReference type="ChEBI" id="CHEBI:18248"/>
    </ligandPart>
</feature>
<dbReference type="GO" id="GO:0004497">
    <property type="term" value="F:monooxygenase activity"/>
    <property type="evidence" value="ECO:0007669"/>
    <property type="project" value="UniProtKB-KW"/>
</dbReference>
<dbReference type="InterPro" id="IPR036396">
    <property type="entry name" value="Cyt_P450_sf"/>
</dbReference>
<keyword evidence="4 8" id="KW-0479">Metal-binding</keyword>
<keyword evidence="5 9" id="KW-0560">Oxidoreductase</keyword>
<dbReference type="PRINTS" id="PR00463">
    <property type="entry name" value="EP450I"/>
</dbReference>
<evidence type="ECO:0000256" key="5">
    <source>
        <dbReference type="ARBA" id="ARBA00023002"/>
    </source>
</evidence>
<evidence type="ECO:0000256" key="3">
    <source>
        <dbReference type="ARBA" id="ARBA00022617"/>
    </source>
</evidence>
<dbReference type="RefSeq" id="XP_008713756.1">
    <property type="nucleotide sequence ID" value="XM_008715534.1"/>
</dbReference>
<dbReference type="OrthoDB" id="2789670at2759"/>
<keyword evidence="7 9" id="KW-0503">Monooxygenase</keyword>
<evidence type="ECO:0000256" key="1">
    <source>
        <dbReference type="ARBA" id="ARBA00001971"/>
    </source>
</evidence>
<evidence type="ECO:0000256" key="2">
    <source>
        <dbReference type="ARBA" id="ARBA00010617"/>
    </source>
</evidence>
<accession>W2S5W4</accession>
<evidence type="ECO:0000256" key="4">
    <source>
        <dbReference type="ARBA" id="ARBA00022723"/>
    </source>
</evidence>
<dbReference type="InterPro" id="IPR002401">
    <property type="entry name" value="Cyt_P450_E_grp-I"/>
</dbReference>
<proteinExistence type="inferred from homology"/>
<comment type="similarity">
    <text evidence="2 9">Belongs to the cytochrome P450 family.</text>
</comment>
<dbReference type="GeneID" id="19978204"/>
<dbReference type="SUPFAM" id="SSF48264">
    <property type="entry name" value="Cytochrome P450"/>
    <property type="match status" value="1"/>
</dbReference>
<evidence type="ECO:0000256" key="8">
    <source>
        <dbReference type="PIRSR" id="PIRSR602401-1"/>
    </source>
</evidence>
<evidence type="ECO:0000313" key="11">
    <source>
        <dbReference type="Proteomes" id="UP000030752"/>
    </source>
</evidence>
<comment type="cofactor">
    <cofactor evidence="1 8">
        <name>heme</name>
        <dbReference type="ChEBI" id="CHEBI:30413"/>
    </cofactor>
</comment>
<dbReference type="InterPro" id="IPR001128">
    <property type="entry name" value="Cyt_P450"/>
</dbReference>
<dbReference type="STRING" id="1220924.W2S5W4"/>
<dbReference type="Proteomes" id="UP000030752">
    <property type="component" value="Unassembled WGS sequence"/>
</dbReference>
<dbReference type="PANTHER" id="PTHR24305">
    <property type="entry name" value="CYTOCHROME P450"/>
    <property type="match status" value="1"/>
</dbReference>
<organism evidence="10 11">
    <name type="scientific">Cyphellophora europaea (strain CBS 101466)</name>
    <name type="common">Phialophora europaea</name>
    <dbReference type="NCBI Taxonomy" id="1220924"/>
    <lineage>
        <taxon>Eukaryota</taxon>
        <taxon>Fungi</taxon>
        <taxon>Dikarya</taxon>
        <taxon>Ascomycota</taxon>
        <taxon>Pezizomycotina</taxon>
        <taxon>Eurotiomycetes</taxon>
        <taxon>Chaetothyriomycetidae</taxon>
        <taxon>Chaetothyriales</taxon>
        <taxon>Cyphellophoraceae</taxon>
        <taxon>Cyphellophora</taxon>
    </lineage>
</organism>
<dbReference type="PANTHER" id="PTHR24305:SF29">
    <property type="entry name" value="BENZOATE-PARA-HYDROXYLASE"/>
    <property type="match status" value="1"/>
</dbReference>
<evidence type="ECO:0000256" key="7">
    <source>
        <dbReference type="ARBA" id="ARBA00023033"/>
    </source>
</evidence>
<dbReference type="GO" id="GO:0020037">
    <property type="term" value="F:heme binding"/>
    <property type="evidence" value="ECO:0007669"/>
    <property type="project" value="InterPro"/>
</dbReference>
<dbReference type="PRINTS" id="PR00385">
    <property type="entry name" value="P450"/>
</dbReference>
<dbReference type="VEuPathDB" id="FungiDB:HMPREF1541_10865"/>
<evidence type="ECO:0008006" key="12">
    <source>
        <dbReference type="Google" id="ProtNLM"/>
    </source>
</evidence>
<evidence type="ECO:0000256" key="6">
    <source>
        <dbReference type="ARBA" id="ARBA00023004"/>
    </source>
</evidence>
<keyword evidence="11" id="KW-1185">Reference proteome</keyword>
<sequence>MTVPTAVLGAALVAATIFRVLIHPLVVYFQDPLGLREYPAPGRGLAGVTNLWNAYQVYRLRRYQIVHKAHLELGPVIRIQPDHLSFNIPQAAAQIYGHGSKMHKGDFYEIFRSAGGEENIVGTRSKEEHSRKRKMISAGFAMSNVVQMQADIRKVIQEFLCVLDEQPKSVKRPALNLRVWMNLLTFDIIGVAGYGESMDFVRHGHDWAPAQSRDGKCNYATQAIEPFHEVSVLESILGLWPEYLPTSRRLLWWTKPQQHGTAFIDMCIKKLRARLARGPTLAYKDLFGHYLTDRTGKEHKLPFEELVTESNVILNAGSDTTATAMTNILYLLIKHEEVMKKLRHELDSELAPDVLIPDYEQVKDLPYLKACIEEGLRMRPPLSLGLPRKTVEETVIAGHTIKAGVTVSVPTWSLHHNPELFPDPDNFWPQRWLAADDDNLKRYVMPFSQGPRACLGRNLAYLEMLVIVPTLIRRYDFSFLDKDFELPALDRHVANPGDCLIRVARREE</sequence>
<dbReference type="CDD" id="cd11061">
    <property type="entry name" value="CYP67-like"/>
    <property type="match status" value="1"/>
</dbReference>
<keyword evidence="6 8" id="KW-0408">Iron</keyword>
<reference evidence="10 11" key="1">
    <citation type="submission" date="2013-03" db="EMBL/GenBank/DDBJ databases">
        <title>The Genome Sequence of Phialophora europaea CBS 101466.</title>
        <authorList>
            <consortium name="The Broad Institute Genomics Platform"/>
            <person name="Cuomo C."/>
            <person name="de Hoog S."/>
            <person name="Gorbushina A."/>
            <person name="Walker B."/>
            <person name="Young S.K."/>
            <person name="Zeng Q."/>
            <person name="Gargeya S."/>
            <person name="Fitzgerald M."/>
            <person name="Haas B."/>
            <person name="Abouelleil A."/>
            <person name="Allen A.W."/>
            <person name="Alvarado L."/>
            <person name="Arachchi H.M."/>
            <person name="Berlin A.M."/>
            <person name="Chapman S.B."/>
            <person name="Gainer-Dewar J."/>
            <person name="Goldberg J."/>
            <person name="Griggs A."/>
            <person name="Gujja S."/>
            <person name="Hansen M."/>
            <person name="Howarth C."/>
            <person name="Imamovic A."/>
            <person name="Ireland A."/>
            <person name="Larimer J."/>
            <person name="McCowan C."/>
            <person name="Murphy C."/>
            <person name="Pearson M."/>
            <person name="Poon T.W."/>
            <person name="Priest M."/>
            <person name="Roberts A."/>
            <person name="Saif S."/>
            <person name="Shea T."/>
            <person name="Sisk P."/>
            <person name="Sykes S."/>
            <person name="Wortman J."/>
            <person name="Nusbaum C."/>
            <person name="Birren B."/>
        </authorList>
    </citation>
    <scope>NUCLEOTIDE SEQUENCE [LARGE SCALE GENOMIC DNA]</scope>
    <source>
        <strain evidence="10 11">CBS 101466</strain>
    </source>
</reference>
<dbReference type="Gene3D" id="1.10.630.10">
    <property type="entry name" value="Cytochrome P450"/>
    <property type="match status" value="1"/>
</dbReference>
<dbReference type="AlphaFoldDB" id="W2S5W4"/>
<dbReference type="HOGENOM" id="CLU_001570_14_0_1"/>
<dbReference type="EMBL" id="KB822716">
    <property type="protein sequence ID" value="ETN44000.1"/>
    <property type="molecule type" value="Genomic_DNA"/>
</dbReference>
<dbReference type="eggNOG" id="KOG0157">
    <property type="taxonomic scope" value="Eukaryota"/>
</dbReference>
<dbReference type="InParanoid" id="W2S5W4"/>
<dbReference type="GO" id="GO:0016705">
    <property type="term" value="F:oxidoreductase activity, acting on paired donors, with incorporation or reduction of molecular oxygen"/>
    <property type="evidence" value="ECO:0007669"/>
    <property type="project" value="InterPro"/>
</dbReference>
<protein>
    <recommendedName>
        <fullName evidence="12">Benzoate 4-monooxygenase</fullName>
    </recommendedName>
</protein>
<evidence type="ECO:0000313" key="10">
    <source>
        <dbReference type="EMBL" id="ETN44000.1"/>
    </source>
</evidence>
<dbReference type="Pfam" id="PF00067">
    <property type="entry name" value="p450"/>
    <property type="match status" value="1"/>
</dbReference>
<dbReference type="InterPro" id="IPR017972">
    <property type="entry name" value="Cyt_P450_CS"/>
</dbReference>
<dbReference type="PROSITE" id="PS00086">
    <property type="entry name" value="CYTOCHROME_P450"/>
    <property type="match status" value="1"/>
</dbReference>
<gene>
    <name evidence="10" type="ORF">HMPREF1541_10865</name>
</gene>
<evidence type="ECO:0000256" key="9">
    <source>
        <dbReference type="RuleBase" id="RU000461"/>
    </source>
</evidence>
<dbReference type="GO" id="GO:0005506">
    <property type="term" value="F:iron ion binding"/>
    <property type="evidence" value="ECO:0007669"/>
    <property type="project" value="InterPro"/>
</dbReference>
<dbReference type="InterPro" id="IPR050121">
    <property type="entry name" value="Cytochrome_P450_monoxygenase"/>
</dbReference>
<name>W2S5W4_CYPE1</name>